<dbReference type="Proteomes" id="UP001500466">
    <property type="component" value="Unassembled WGS sequence"/>
</dbReference>
<keyword evidence="3" id="KW-1185">Reference proteome</keyword>
<comment type="caution">
    <text evidence="2">The sequence shown here is derived from an EMBL/GenBank/DDBJ whole genome shotgun (WGS) entry which is preliminary data.</text>
</comment>
<reference evidence="3" key="1">
    <citation type="journal article" date="2019" name="Int. J. Syst. Evol. Microbiol.">
        <title>The Global Catalogue of Microorganisms (GCM) 10K type strain sequencing project: providing services to taxonomists for standard genome sequencing and annotation.</title>
        <authorList>
            <consortium name="The Broad Institute Genomics Platform"/>
            <consortium name="The Broad Institute Genome Sequencing Center for Infectious Disease"/>
            <person name="Wu L."/>
            <person name="Ma J."/>
        </authorList>
    </citation>
    <scope>NUCLEOTIDE SEQUENCE [LARGE SCALE GENOMIC DNA]</scope>
    <source>
        <strain evidence="3">JCM 17986</strain>
    </source>
</reference>
<keyword evidence="1" id="KW-0812">Transmembrane</keyword>
<evidence type="ECO:0000313" key="3">
    <source>
        <dbReference type="Proteomes" id="UP001500466"/>
    </source>
</evidence>
<proteinExistence type="predicted"/>
<accession>A0ABP9HH79</accession>
<dbReference type="RefSeq" id="WP_345676953.1">
    <property type="nucleotide sequence ID" value="NZ_BAABHS010000013.1"/>
</dbReference>
<keyword evidence="1" id="KW-0472">Membrane</keyword>
<feature type="transmembrane region" description="Helical" evidence="1">
    <location>
        <begin position="66"/>
        <end position="90"/>
    </location>
</feature>
<dbReference type="Pfam" id="PF14017">
    <property type="entry name" value="DUF4233"/>
    <property type="match status" value="1"/>
</dbReference>
<feature type="transmembrane region" description="Helical" evidence="1">
    <location>
        <begin position="33"/>
        <end position="54"/>
    </location>
</feature>
<organism evidence="2 3">
    <name type="scientific">Yinghuangia aomiensis</name>
    <dbReference type="NCBI Taxonomy" id="676205"/>
    <lineage>
        <taxon>Bacteria</taxon>
        <taxon>Bacillati</taxon>
        <taxon>Actinomycetota</taxon>
        <taxon>Actinomycetes</taxon>
        <taxon>Kitasatosporales</taxon>
        <taxon>Streptomycetaceae</taxon>
        <taxon>Yinghuangia</taxon>
    </lineage>
</organism>
<name>A0ABP9HH79_9ACTN</name>
<protein>
    <submittedName>
        <fullName evidence="2">DUF4233 domain-containing protein</fullName>
    </submittedName>
</protein>
<gene>
    <name evidence="2" type="ORF">GCM10023205_40310</name>
</gene>
<dbReference type="InterPro" id="IPR025327">
    <property type="entry name" value="DUF4233"/>
</dbReference>
<evidence type="ECO:0000256" key="1">
    <source>
        <dbReference type="SAM" id="Phobius"/>
    </source>
</evidence>
<sequence length="107" mass="11028">MRALCSTHLIGEAVVICLGALVAMQLTDISTGTLWAVAGPAAVLCVLLCARLSATWAVPAGWALQIALIAAGFVVPMMFVVGVIFAGIWYACVRVGRTIDAAKAARA</sequence>
<dbReference type="EMBL" id="BAABHS010000013">
    <property type="protein sequence ID" value="GAA4970615.1"/>
    <property type="molecule type" value="Genomic_DNA"/>
</dbReference>
<evidence type="ECO:0000313" key="2">
    <source>
        <dbReference type="EMBL" id="GAA4970615.1"/>
    </source>
</evidence>
<keyword evidence="1" id="KW-1133">Transmembrane helix</keyword>